<evidence type="ECO:0000256" key="3">
    <source>
        <dbReference type="PROSITE-ProRule" id="PRU00221"/>
    </source>
</evidence>
<dbReference type="OMA" id="EIRCIRF"/>
<dbReference type="PROSITE" id="PS50082">
    <property type="entry name" value="WD_REPEATS_2"/>
    <property type="match status" value="4"/>
</dbReference>
<dbReference type="PANTHER" id="PTHR19863">
    <property type="entry name" value="NEMITIN (NEURONAL ENRICHED MAP INTERACTING PROTEIN) HOMOLOG"/>
    <property type="match status" value="1"/>
</dbReference>
<dbReference type="Pfam" id="PF00400">
    <property type="entry name" value="WD40"/>
    <property type="match status" value="5"/>
</dbReference>
<dbReference type="HOGENOM" id="CLU_049080_0_0_1"/>
<evidence type="ECO:0000256" key="1">
    <source>
        <dbReference type="ARBA" id="ARBA00022574"/>
    </source>
</evidence>
<dbReference type="PANTHER" id="PTHR19863:SF5">
    <property type="entry name" value="WD REPEAT-CONTAINING PROTEIN 47"/>
    <property type="match status" value="1"/>
</dbReference>
<dbReference type="Proteomes" id="UP000008144">
    <property type="component" value="Unassembled WGS sequence"/>
</dbReference>
<protein>
    <submittedName>
        <fullName evidence="4">Uncharacterized protein</fullName>
    </submittedName>
</protein>
<keyword evidence="1 3" id="KW-0853">WD repeat</keyword>
<dbReference type="InterPro" id="IPR015943">
    <property type="entry name" value="WD40/YVTN_repeat-like_dom_sf"/>
</dbReference>
<feature type="repeat" description="WD" evidence="3">
    <location>
        <begin position="285"/>
        <end position="320"/>
    </location>
</feature>
<dbReference type="InterPro" id="IPR001680">
    <property type="entry name" value="WD40_rpt"/>
</dbReference>
<dbReference type="CDD" id="cd00200">
    <property type="entry name" value="WD40"/>
    <property type="match status" value="1"/>
</dbReference>
<dbReference type="InParanoid" id="F6Y9U9"/>
<sequence>EDPSAIRAVAFHPRGEVFAVGSNSQILKICSMPRQRYQDSHLELLGTGVLDVCVKLPKVHKGSIYSTAWNDDGSMLATCSNDKLIKLFDYSSTTMNVTGPSLELTHHNAPVRDVAFLTNYGSACVLANAGADCIVYTNDCEVDAMLHKLSGHSEQVLSLYAWGSGMLVSTSQDKSVRTWDLRTSRCVSVLGFSDASDQSPSVAASVCVDTRGRYMAVGRTDNMISIYDFNAGKIIKTYQAHNNEVRSVRFNPVCPSVLLSGSYDGTAYVTDIEALFLSGLHLLNIPYHKDKVIQCRWHPSGRFFATTSADQTCVLWTAYT</sequence>
<proteinExistence type="predicted"/>
<dbReference type="Gene3D" id="2.130.10.10">
    <property type="entry name" value="YVTN repeat-like/Quinoprotein amine dehydrogenase"/>
    <property type="match status" value="3"/>
</dbReference>
<dbReference type="SUPFAM" id="SSF50978">
    <property type="entry name" value="WD40 repeat-like"/>
    <property type="match status" value="1"/>
</dbReference>
<dbReference type="InterPro" id="IPR036322">
    <property type="entry name" value="WD40_repeat_dom_sf"/>
</dbReference>
<name>F6Y9U9_CIOIN</name>
<dbReference type="InterPro" id="IPR019775">
    <property type="entry name" value="WD40_repeat_CS"/>
</dbReference>
<reference evidence="5" key="1">
    <citation type="journal article" date="2002" name="Science">
        <title>The draft genome of Ciona intestinalis: insights into chordate and vertebrate origins.</title>
        <authorList>
            <person name="Dehal P."/>
            <person name="Satou Y."/>
            <person name="Campbell R.K."/>
            <person name="Chapman J."/>
            <person name="Degnan B."/>
            <person name="De Tomaso A."/>
            <person name="Davidson B."/>
            <person name="Di Gregorio A."/>
            <person name="Gelpke M."/>
            <person name="Goodstein D.M."/>
            <person name="Harafuji N."/>
            <person name="Hastings K.E."/>
            <person name="Ho I."/>
            <person name="Hotta K."/>
            <person name="Huang W."/>
            <person name="Kawashima T."/>
            <person name="Lemaire P."/>
            <person name="Martinez D."/>
            <person name="Meinertzhagen I.A."/>
            <person name="Necula S."/>
            <person name="Nonaka M."/>
            <person name="Putnam N."/>
            <person name="Rash S."/>
            <person name="Saiga H."/>
            <person name="Satake M."/>
            <person name="Terry A."/>
            <person name="Yamada L."/>
            <person name="Wang H.G."/>
            <person name="Awazu S."/>
            <person name="Azumi K."/>
            <person name="Boore J."/>
            <person name="Branno M."/>
            <person name="Chin-Bow S."/>
            <person name="DeSantis R."/>
            <person name="Doyle S."/>
            <person name="Francino P."/>
            <person name="Keys D.N."/>
            <person name="Haga S."/>
            <person name="Hayashi H."/>
            <person name="Hino K."/>
            <person name="Imai K.S."/>
            <person name="Inaba K."/>
            <person name="Kano S."/>
            <person name="Kobayashi K."/>
            <person name="Kobayashi M."/>
            <person name="Lee B.I."/>
            <person name="Makabe K.W."/>
            <person name="Manohar C."/>
            <person name="Matassi G."/>
            <person name="Medina M."/>
            <person name="Mochizuki Y."/>
            <person name="Mount S."/>
            <person name="Morishita T."/>
            <person name="Miura S."/>
            <person name="Nakayama A."/>
            <person name="Nishizaka S."/>
            <person name="Nomoto H."/>
            <person name="Ohta F."/>
            <person name="Oishi K."/>
            <person name="Rigoutsos I."/>
            <person name="Sano M."/>
            <person name="Sasaki A."/>
            <person name="Sasakura Y."/>
            <person name="Shoguchi E."/>
            <person name="Shin-i T."/>
            <person name="Spagnuolo A."/>
            <person name="Stainier D."/>
            <person name="Suzuki M.M."/>
            <person name="Tassy O."/>
            <person name="Takatori N."/>
            <person name="Tokuoka M."/>
            <person name="Yagi K."/>
            <person name="Yoshizaki F."/>
            <person name="Wada S."/>
            <person name="Zhang C."/>
            <person name="Hyatt P.D."/>
            <person name="Larimer F."/>
            <person name="Detter C."/>
            <person name="Doggett N."/>
            <person name="Glavina T."/>
            <person name="Hawkins T."/>
            <person name="Richardson P."/>
            <person name="Lucas S."/>
            <person name="Kohara Y."/>
            <person name="Levine M."/>
            <person name="Satoh N."/>
            <person name="Rokhsar D.S."/>
        </authorList>
    </citation>
    <scope>NUCLEOTIDE SEQUENCE [LARGE SCALE GENOMIC DNA]</scope>
</reference>
<dbReference type="GeneTree" id="ENSGT00940000155561"/>
<feature type="repeat" description="WD" evidence="3">
    <location>
        <begin position="238"/>
        <end position="273"/>
    </location>
</feature>
<dbReference type="SMART" id="SM00320">
    <property type="entry name" value="WD40"/>
    <property type="match status" value="6"/>
</dbReference>
<feature type="repeat" description="WD" evidence="3">
    <location>
        <begin position="57"/>
        <end position="98"/>
    </location>
</feature>
<organism evidence="4 5">
    <name type="scientific">Ciona intestinalis</name>
    <name type="common">Transparent sea squirt</name>
    <name type="synonym">Ascidia intestinalis</name>
    <dbReference type="NCBI Taxonomy" id="7719"/>
    <lineage>
        <taxon>Eukaryota</taxon>
        <taxon>Metazoa</taxon>
        <taxon>Chordata</taxon>
        <taxon>Tunicata</taxon>
        <taxon>Ascidiacea</taxon>
        <taxon>Phlebobranchia</taxon>
        <taxon>Cionidae</taxon>
        <taxon>Ciona</taxon>
    </lineage>
</organism>
<reference evidence="4" key="3">
    <citation type="submission" date="2025-09" db="UniProtKB">
        <authorList>
            <consortium name="Ensembl"/>
        </authorList>
    </citation>
    <scope>IDENTIFICATION</scope>
</reference>
<keyword evidence="5" id="KW-1185">Reference proteome</keyword>
<dbReference type="Ensembl" id="ENSCINT00000026417.2">
    <property type="protein sequence ID" value="ENSCINP00000026171.2"/>
    <property type="gene ID" value="ENSCING00000014473.2"/>
</dbReference>
<reference evidence="4" key="2">
    <citation type="submission" date="2025-08" db="UniProtKB">
        <authorList>
            <consortium name="Ensembl"/>
        </authorList>
    </citation>
    <scope>IDENTIFICATION</scope>
</reference>
<dbReference type="InterPro" id="IPR040067">
    <property type="entry name" value="WDR47"/>
</dbReference>
<keyword evidence="2" id="KW-0677">Repeat</keyword>
<dbReference type="PROSITE" id="PS00678">
    <property type="entry name" value="WD_REPEATS_1"/>
    <property type="match status" value="1"/>
</dbReference>
<evidence type="ECO:0000313" key="4">
    <source>
        <dbReference type="Ensembl" id="ENSCINP00000026171.2"/>
    </source>
</evidence>
<evidence type="ECO:0000313" key="5">
    <source>
        <dbReference type="Proteomes" id="UP000008144"/>
    </source>
</evidence>
<dbReference type="AlphaFoldDB" id="F6Y9U9"/>
<accession>F6Y9U9</accession>
<dbReference type="STRING" id="7719.ENSCINP00000026171"/>
<dbReference type="PROSITE" id="PS50294">
    <property type="entry name" value="WD_REPEATS_REGION"/>
    <property type="match status" value="2"/>
</dbReference>
<feature type="repeat" description="WD" evidence="3">
    <location>
        <begin position="149"/>
        <end position="189"/>
    </location>
</feature>
<evidence type="ECO:0000256" key="2">
    <source>
        <dbReference type="ARBA" id="ARBA00022737"/>
    </source>
</evidence>